<keyword evidence="7" id="KW-0482">Metalloprotease</keyword>
<evidence type="ECO:0000256" key="6">
    <source>
        <dbReference type="ARBA" id="ARBA00022833"/>
    </source>
</evidence>
<reference evidence="10" key="1">
    <citation type="submission" date="2021-01" db="EMBL/GenBank/DDBJ databases">
        <authorList>
            <person name="Corre E."/>
            <person name="Pelletier E."/>
            <person name="Niang G."/>
            <person name="Scheremetjew M."/>
            <person name="Finn R."/>
            <person name="Kale V."/>
            <person name="Holt S."/>
            <person name="Cochrane G."/>
            <person name="Meng A."/>
            <person name="Brown T."/>
            <person name="Cohen L."/>
        </authorList>
    </citation>
    <scope>NUCLEOTIDE SEQUENCE</scope>
    <source>
        <strain evidence="10">CCMP1594</strain>
    </source>
</reference>
<feature type="domain" description="Peptidase M13 C-terminal" evidence="8">
    <location>
        <begin position="510"/>
        <end position="736"/>
    </location>
</feature>
<dbReference type="Gene3D" id="3.40.390.10">
    <property type="entry name" value="Collagenase (Catalytic Domain)"/>
    <property type="match status" value="1"/>
</dbReference>
<dbReference type="AlphaFoldDB" id="A0A7S4G3T7"/>
<evidence type="ECO:0000256" key="3">
    <source>
        <dbReference type="ARBA" id="ARBA00022670"/>
    </source>
</evidence>
<dbReference type="PROSITE" id="PS51885">
    <property type="entry name" value="NEPRILYSIN"/>
    <property type="match status" value="1"/>
</dbReference>
<dbReference type="GO" id="GO:0016485">
    <property type="term" value="P:protein processing"/>
    <property type="evidence" value="ECO:0007669"/>
    <property type="project" value="TreeGrafter"/>
</dbReference>
<keyword evidence="6" id="KW-0862">Zinc</keyword>
<keyword evidence="5" id="KW-0378">Hydrolase</keyword>
<dbReference type="PRINTS" id="PR00786">
    <property type="entry name" value="NEPRILYSIN"/>
</dbReference>
<comment type="cofactor">
    <cofactor evidence="1">
        <name>Zn(2+)</name>
        <dbReference type="ChEBI" id="CHEBI:29105"/>
    </cofactor>
</comment>
<dbReference type="EMBL" id="HBJA01103240">
    <property type="protein sequence ID" value="CAE0824380.1"/>
    <property type="molecule type" value="Transcribed_RNA"/>
</dbReference>
<dbReference type="GO" id="GO:0046872">
    <property type="term" value="F:metal ion binding"/>
    <property type="evidence" value="ECO:0007669"/>
    <property type="project" value="UniProtKB-KW"/>
</dbReference>
<sequence>MSTTPSPKSDFYRWVNHPWLTDPSVTIPAEYPRWGAFTKLADEALKNQIGLLQGVAAISEPSADEAKLAHVWRLSMARFNDWEAGKGDYAGILEELKVIAAGVQASVADDAQWRTALAKYLSRMQEVGLRYPFHFDKGSNFEDSDNIILDLSPSGLSLPSRMYYLDSKFAEQRTWFKAHLQNVHSLVGPQHLANDFVEGVIRFETKLAQITMKQDQCRLYVQYYTITSLDGVIDGLNDHKALEEKQANYPEHEVAEGEPDADILTAKTCTVSDSEREAVRAFLGDIYGHLNLEAVLAENYKKNCGEASGGVENRLMLFDGDYFRRIFALLFRGHNRQDIIAYLQYRAIAAGAQFCTKALDEEFFDFYSRKLGGQKEPKTWEKRSVGLVEKWLGELLGKIYVSRYFSEQDKTTVRGLIEDVLAVMEESLRTNDWLTQQTKGKALQKLQKFIMKLGYPDKWKDYSALVFADGDGLFQMEQKVQAFEHKAEFLEKLNTKKDKTKWEMTPQTVNAYFHPLNNEIVFPAAILQYPFYTKSAAFIDFDLGGCSKDDPEVLTAINFGGIGAVIAHEISHGYDDQGRKFDADGNVNDWWQDEDTELFKAKTKLMAVQAEKYTFEDAPEAGDAEPKVHRMNAELTMGENLADLGGMSLACKALQKRLQGRTLLAPHKAYLEVFFRSWANIWKTKATNAFLIKQLATDPHAPEPFRANLVKNVDAFYDVFDVQPGDLMYLSPEERVRMW</sequence>
<keyword evidence="3" id="KW-0645">Protease</keyword>
<protein>
    <recommendedName>
        <fullName evidence="11">Peptidase M13 C-terminal domain-containing protein</fullName>
    </recommendedName>
</protein>
<keyword evidence="4" id="KW-0479">Metal-binding</keyword>
<accession>A0A7S4G3T7</accession>
<dbReference type="Gene3D" id="1.10.1380.10">
    <property type="entry name" value="Neutral endopeptidase , domain2"/>
    <property type="match status" value="1"/>
</dbReference>
<dbReference type="GO" id="GO:0004222">
    <property type="term" value="F:metalloendopeptidase activity"/>
    <property type="evidence" value="ECO:0007669"/>
    <property type="project" value="InterPro"/>
</dbReference>
<organism evidence="10">
    <name type="scientific">Eutreptiella gymnastica</name>
    <dbReference type="NCBI Taxonomy" id="73025"/>
    <lineage>
        <taxon>Eukaryota</taxon>
        <taxon>Discoba</taxon>
        <taxon>Euglenozoa</taxon>
        <taxon>Euglenida</taxon>
        <taxon>Spirocuta</taxon>
        <taxon>Euglenophyceae</taxon>
        <taxon>Eutreptiales</taxon>
        <taxon>Eutreptiaceae</taxon>
        <taxon>Eutreptiella</taxon>
    </lineage>
</organism>
<name>A0A7S4G3T7_9EUGL</name>
<dbReference type="PANTHER" id="PTHR11733">
    <property type="entry name" value="ZINC METALLOPROTEASE FAMILY M13 NEPRILYSIN-RELATED"/>
    <property type="match status" value="1"/>
</dbReference>
<evidence type="ECO:0000256" key="2">
    <source>
        <dbReference type="ARBA" id="ARBA00007357"/>
    </source>
</evidence>
<evidence type="ECO:0000256" key="1">
    <source>
        <dbReference type="ARBA" id="ARBA00001947"/>
    </source>
</evidence>
<dbReference type="InterPro" id="IPR008753">
    <property type="entry name" value="Peptidase_M13_N"/>
</dbReference>
<feature type="domain" description="Peptidase M13 N-terminal" evidence="9">
    <location>
        <begin position="7"/>
        <end position="456"/>
    </location>
</feature>
<dbReference type="GO" id="GO:0005886">
    <property type="term" value="C:plasma membrane"/>
    <property type="evidence" value="ECO:0007669"/>
    <property type="project" value="TreeGrafter"/>
</dbReference>
<evidence type="ECO:0000256" key="7">
    <source>
        <dbReference type="ARBA" id="ARBA00023049"/>
    </source>
</evidence>
<dbReference type="InterPro" id="IPR000718">
    <property type="entry name" value="Peptidase_M13"/>
</dbReference>
<dbReference type="InterPro" id="IPR018497">
    <property type="entry name" value="Peptidase_M13_C"/>
</dbReference>
<dbReference type="InterPro" id="IPR042089">
    <property type="entry name" value="Peptidase_M13_dom_2"/>
</dbReference>
<evidence type="ECO:0000259" key="8">
    <source>
        <dbReference type="Pfam" id="PF01431"/>
    </source>
</evidence>
<dbReference type="InterPro" id="IPR024079">
    <property type="entry name" value="MetalloPept_cat_dom_sf"/>
</dbReference>
<dbReference type="Pfam" id="PF05649">
    <property type="entry name" value="Peptidase_M13_N"/>
    <property type="match status" value="1"/>
</dbReference>
<dbReference type="PANTHER" id="PTHR11733:SF167">
    <property type="entry name" value="FI17812P1-RELATED"/>
    <property type="match status" value="1"/>
</dbReference>
<dbReference type="SUPFAM" id="SSF55486">
    <property type="entry name" value="Metalloproteases ('zincins'), catalytic domain"/>
    <property type="match status" value="1"/>
</dbReference>
<comment type="similarity">
    <text evidence="2">Belongs to the peptidase M13 family.</text>
</comment>
<proteinExistence type="inferred from homology"/>
<evidence type="ECO:0008006" key="11">
    <source>
        <dbReference type="Google" id="ProtNLM"/>
    </source>
</evidence>
<evidence type="ECO:0000313" key="10">
    <source>
        <dbReference type="EMBL" id="CAE0824380.1"/>
    </source>
</evidence>
<evidence type="ECO:0000256" key="5">
    <source>
        <dbReference type="ARBA" id="ARBA00022801"/>
    </source>
</evidence>
<dbReference type="Pfam" id="PF01431">
    <property type="entry name" value="Peptidase_M13"/>
    <property type="match status" value="1"/>
</dbReference>
<gene>
    <name evidence="10" type="ORF">EGYM00163_LOCUS35587</name>
</gene>
<evidence type="ECO:0000259" key="9">
    <source>
        <dbReference type="Pfam" id="PF05649"/>
    </source>
</evidence>
<evidence type="ECO:0000256" key="4">
    <source>
        <dbReference type="ARBA" id="ARBA00022723"/>
    </source>
</evidence>
<dbReference type="CDD" id="cd08662">
    <property type="entry name" value="M13"/>
    <property type="match status" value="1"/>
</dbReference>